<name>A0ABT7A5C8_9ACTN</name>
<dbReference type="SMART" id="SM01260">
    <property type="entry name" value="LANC_like"/>
    <property type="match status" value="1"/>
</dbReference>
<dbReference type="NCBIfam" id="NF038151">
    <property type="entry name" value="lanthi_synth_III"/>
    <property type="match status" value="1"/>
</dbReference>
<dbReference type="CDD" id="cd04791">
    <property type="entry name" value="LanC_SerThrkinase"/>
    <property type="match status" value="1"/>
</dbReference>
<dbReference type="EMBL" id="JANCPR020000042">
    <property type="protein sequence ID" value="MDJ1136553.1"/>
    <property type="molecule type" value="Genomic_DNA"/>
</dbReference>
<dbReference type="SMART" id="SM00220">
    <property type="entry name" value="S_TKc"/>
    <property type="match status" value="1"/>
</dbReference>
<protein>
    <submittedName>
        <fullName evidence="3">Class III lanthionine synthetase LanKC</fullName>
    </submittedName>
</protein>
<feature type="region of interest" description="Disordered" evidence="1">
    <location>
        <begin position="400"/>
        <end position="419"/>
    </location>
</feature>
<sequence>MSERPPAEPYCHADPVFYDLPAGDSASEFAQTRAEAAEGWRRRENDVWIVHVPEDHRMADQGWKIHISGTPANARRLVGTAWEYCVRHRVPFKFLRGTDVLTAHSLKYAPRSSSGKLVTLYPEPDRLHETLTALGQRLKGEEGPYILTDLRWEDGPLYVRYGGFRTRWCPDDDGTPVHAVERPDGTLVPDRRRPVFEVPDWVEVPGFLARQRAAHEEESSAADFPYRIESALHFSNGGGVYAGRDSAGRETVLKEARPHAGLDGTGADAVARLQRERRALERLAGLPGIPELYEYRTVWEHHFLAVRKMPGETLQTWLAAHYPLTHHAPGESATAAYARRALALVEKIAGIVAGVHARGMSFGDLHPGNILVHSGSGAGEAGEGEEDTVSLVDFELADDADSPARKGLGNPGFAEPDTTGTEADLQALEALRIWLLLPLTNLRELDPDRLAQQARTAEERFALPAGTLGARLAPPSRQTPEPLRTPRTVTAASGWPELRDSLARGIELAATPEREDRLFPGDVRQFTADGLTFAHGAAGVLWALRTTGAGHSPEHEDWLLRAAVRERPERAGFYDGAHGVAYVLEEFGHRAAAEELIDAARPATGALRDASLARGMAGIGLNLLHFHARTGTAAYRDEATALAGRVTEAVASGEAPGIRAPRGHGSRAGLLRGWSGPALFLLRLYEATGHAPHLDSAFRALHHDLDLCTEAPDGTLQADGGFRTLPYLETGSAGIALVAAEALAHREDARLRTALGRLRQALSVEFTLEPHLFSGRAGLIAALARLRRDDATGAGAGGDDAQDPALRHHLSALHWHAMSYRGQLAFPGEQLRRLSMDLATGSAGILLALSAALDGNRAPLPFLAPDRAP</sequence>
<evidence type="ECO:0000256" key="1">
    <source>
        <dbReference type="SAM" id="MobiDB-lite"/>
    </source>
</evidence>
<dbReference type="InterPro" id="IPR000719">
    <property type="entry name" value="Prot_kinase_dom"/>
</dbReference>
<proteinExistence type="predicted"/>
<dbReference type="InterPro" id="IPR053524">
    <property type="entry name" value="Aerial_hyphae_peptide-synth"/>
</dbReference>
<dbReference type="InterPro" id="IPR007822">
    <property type="entry name" value="LANC-like"/>
</dbReference>
<gene>
    <name evidence="3" type="primary">lanKC</name>
    <name evidence="3" type="ORF">NMN56_032320</name>
</gene>
<dbReference type="PROSITE" id="PS50011">
    <property type="entry name" value="PROTEIN_KINASE_DOM"/>
    <property type="match status" value="1"/>
</dbReference>
<dbReference type="Gene3D" id="1.50.10.20">
    <property type="match status" value="2"/>
</dbReference>
<evidence type="ECO:0000313" key="3">
    <source>
        <dbReference type="EMBL" id="MDJ1136553.1"/>
    </source>
</evidence>
<dbReference type="SUPFAM" id="SSF158745">
    <property type="entry name" value="LanC-like"/>
    <property type="match status" value="1"/>
</dbReference>
<dbReference type="InterPro" id="IPR058053">
    <property type="entry name" value="RamC_C"/>
</dbReference>
<accession>A0ABT7A5C8</accession>
<dbReference type="Proteomes" id="UP001214441">
    <property type="component" value="Unassembled WGS sequence"/>
</dbReference>
<reference evidence="3 4" key="1">
    <citation type="submission" date="2023-05" db="EMBL/GenBank/DDBJ databases">
        <title>Streptantibioticus silvisoli sp. nov., acidotolerant actinomycetes 1 from pine litter.</title>
        <authorList>
            <person name="Swiecimska M."/>
            <person name="Golinska P."/>
            <person name="Sangal V."/>
            <person name="Wachnowicz B."/>
            <person name="Goodfellow M."/>
        </authorList>
    </citation>
    <scope>NUCLEOTIDE SEQUENCE [LARGE SCALE GENOMIC DNA]</scope>
    <source>
        <strain evidence="3 4">DSM 42109</strain>
    </source>
</reference>
<dbReference type="RefSeq" id="WP_274046807.1">
    <property type="nucleotide sequence ID" value="NZ_JANCPR020000042.1"/>
</dbReference>
<dbReference type="SUPFAM" id="SSF56112">
    <property type="entry name" value="Protein kinase-like (PK-like)"/>
    <property type="match status" value="1"/>
</dbReference>
<dbReference type="InterPro" id="IPR011009">
    <property type="entry name" value="Kinase-like_dom_sf"/>
</dbReference>
<organism evidence="3 4">
    <name type="scientific">Streptomyces iconiensis</name>
    <dbReference type="NCBI Taxonomy" id="1384038"/>
    <lineage>
        <taxon>Bacteria</taxon>
        <taxon>Bacillati</taxon>
        <taxon>Actinomycetota</taxon>
        <taxon>Actinomycetes</taxon>
        <taxon>Kitasatosporales</taxon>
        <taxon>Streptomycetaceae</taxon>
        <taxon>Streptomyces</taxon>
    </lineage>
</organism>
<evidence type="ECO:0000313" key="4">
    <source>
        <dbReference type="Proteomes" id="UP001214441"/>
    </source>
</evidence>
<evidence type="ECO:0000259" key="2">
    <source>
        <dbReference type="PROSITE" id="PS50011"/>
    </source>
</evidence>
<comment type="caution">
    <text evidence="3">The sequence shown here is derived from an EMBL/GenBank/DDBJ whole genome shotgun (WGS) entry which is preliminary data.</text>
</comment>
<dbReference type="Pfam" id="PF25816">
    <property type="entry name" value="RamC_N"/>
    <property type="match status" value="1"/>
</dbReference>
<dbReference type="Gene3D" id="1.10.510.10">
    <property type="entry name" value="Transferase(Phosphotransferase) domain 1"/>
    <property type="match status" value="1"/>
</dbReference>
<feature type="domain" description="Protein kinase" evidence="2">
    <location>
        <begin position="226"/>
        <end position="583"/>
    </location>
</feature>
<keyword evidence="4" id="KW-1185">Reference proteome</keyword>
<dbReference type="InterPro" id="IPR057929">
    <property type="entry name" value="RamC_N"/>
</dbReference>